<evidence type="ECO:0000256" key="5">
    <source>
        <dbReference type="ARBA" id="ARBA00023136"/>
    </source>
</evidence>
<protein>
    <submittedName>
        <fullName evidence="7">Membrane protein</fullName>
    </submittedName>
</protein>
<dbReference type="Gene3D" id="1.20.1250.20">
    <property type="entry name" value="MFS general substrate transporter like domains"/>
    <property type="match status" value="1"/>
</dbReference>
<keyword evidence="3 6" id="KW-0812">Transmembrane</keyword>
<comment type="subcellular location">
    <subcellularLocation>
        <location evidence="1">Cell membrane</location>
        <topology evidence="1">Multi-pass membrane protein</topology>
    </subcellularLocation>
</comment>
<dbReference type="CDD" id="cd06173">
    <property type="entry name" value="MFS_MefA_like"/>
    <property type="match status" value="1"/>
</dbReference>
<feature type="transmembrane region" description="Helical" evidence="6">
    <location>
        <begin position="119"/>
        <end position="136"/>
    </location>
</feature>
<gene>
    <name evidence="7" type="ORF">Cch02nite_77190</name>
</gene>
<evidence type="ECO:0000256" key="2">
    <source>
        <dbReference type="ARBA" id="ARBA00022475"/>
    </source>
</evidence>
<feature type="transmembrane region" description="Helical" evidence="6">
    <location>
        <begin position="46"/>
        <end position="67"/>
    </location>
</feature>
<dbReference type="InterPro" id="IPR036259">
    <property type="entry name" value="MFS_trans_sf"/>
</dbReference>
<evidence type="ECO:0000256" key="1">
    <source>
        <dbReference type="ARBA" id="ARBA00004651"/>
    </source>
</evidence>
<keyword evidence="5 6" id="KW-0472">Membrane</keyword>
<feature type="transmembrane region" description="Helical" evidence="6">
    <location>
        <begin position="244"/>
        <end position="263"/>
    </location>
</feature>
<dbReference type="InterPro" id="IPR011701">
    <property type="entry name" value="MFS"/>
</dbReference>
<dbReference type="Pfam" id="PF07690">
    <property type="entry name" value="MFS_1"/>
    <property type="match status" value="1"/>
</dbReference>
<evidence type="ECO:0000313" key="8">
    <source>
        <dbReference type="Proteomes" id="UP000619293"/>
    </source>
</evidence>
<evidence type="ECO:0000313" key="7">
    <source>
        <dbReference type="EMBL" id="GIF94275.1"/>
    </source>
</evidence>
<dbReference type="AlphaFoldDB" id="A0A8J3KBP4"/>
<dbReference type="EMBL" id="BONG01000089">
    <property type="protein sequence ID" value="GIF94275.1"/>
    <property type="molecule type" value="Genomic_DNA"/>
</dbReference>
<keyword evidence="4 6" id="KW-1133">Transmembrane helix</keyword>
<name>A0A8J3KBP4_9ACTN</name>
<evidence type="ECO:0000256" key="6">
    <source>
        <dbReference type="SAM" id="Phobius"/>
    </source>
</evidence>
<feature type="transmembrane region" description="Helical" evidence="6">
    <location>
        <begin position="169"/>
        <end position="187"/>
    </location>
</feature>
<sequence length="399" mass="41243">MTTYREVFADGEFRALFAANAAVVAGMTMQMLALSALVYASTGSPLLAALAYLGGYLPLAIGALTLLSLADRVRPRAFLAAWDGVRALAAITFAVGVLPSWAILAIVMAMGLLESVTGAVRNALIVDILSTGGFVLGRSTFNASVGAMQIIGFAVGGTLIAVIGPHPALFASAAFMVVSALLTRFGLRRRAPRAAGRAGLRETWHGTRVLWRDPAIRALLLALWLPNGIIVGAEAMYVPYAGSSAGILFIAAALGMLAGDVVVGRWVSPGRLDRLITPLQTLLAVPYLIFVFHPGTWLAAGAVAVASFGFAAALGLQRRLLDAMPEQLRGQGLGLDSSGRMTSQAIGAFAVGSLAEAFGPAAAMTGAAVGSLLIVALLWRPLRRTGIVASGHPEPSTVS</sequence>
<proteinExistence type="predicted"/>
<keyword evidence="8" id="KW-1185">Reference proteome</keyword>
<dbReference type="GO" id="GO:0022857">
    <property type="term" value="F:transmembrane transporter activity"/>
    <property type="evidence" value="ECO:0007669"/>
    <property type="project" value="InterPro"/>
</dbReference>
<dbReference type="PANTHER" id="PTHR23513:SF11">
    <property type="entry name" value="STAPHYLOFERRIN A TRANSPORTER"/>
    <property type="match status" value="1"/>
</dbReference>
<dbReference type="Proteomes" id="UP000619293">
    <property type="component" value="Unassembled WGS sequence"/>
</dbReference>
<accession>A0A8J3KBP4</accession>
<dbReference type="PANTHER" id="PTHR23513">
    <property type="entry name" value="INTEGRAL MEMBRANE EFFLUX PROTEIN-RELATED"/>
    <property type="match status" value="1"/>
</dbReference>
<feature type="transmembrane region" description="Helical" evidence="6">
    <location>
        <begin position="15"/>
        <end position="40"/>
    </location>
</feature>
<feature type="transmembrane region" description="Helical" evidence="6">
    <location>
        <begin position="88"/>
        <end position="113"/>
    </location>
</feature>
<feature type="transmembrane region" description="Helical" evidence="6">
    <location>
        <begin position="218"/>
        <end position="238"/>
    </location>
</feature>
<feature type="transmembrane region" description="Helical" evidence="6">
    <location>
        <begin position="361"/>
        <end position="379"/>
    </location>
</feature>
<organism evidence="7 8">
    <name type="scientific">Catellatospora chokoriensis</name>
    <dbReference type="NCBI Taxonomy" id="310353"/>
    <lineage>
        <taxon>Bacteria</taxon>
        <taxon>Bacillati</taxon>
        <taxon>Actinomycetota</taxon>
        <taxon>Actinomycetes</taxon>
        <taxon>Micromonosporales</taxon>
        <taxon>Micromonosporaceae</taxon>
        <taxon>Catellatospora</taxon>
    </lineage>
</organism>
<reference evidence="7 8" key="1">
    <citation type="submission" date="2021-01" db="EMBL/GenBank/DDBJ databases">
        <title>Whole genome shotgun sequence of Catellatospora chokoriensis NBRC 107358.</title>
        <authorList>
            <person name="Komaki H."/>
            <person name="Tamura T."/>
        </authorList>
    </citation>
    <scope>NUCLEOTIDE SEQUENCE [LARGE SCALE GENOMIC DNA]</scope>
    <source>
        <strain evidence="7 8">NBRC 107358</strain>
    </source>
</reference>
<dbReference type="GO" id="GO:0005886">
    <property type="term" value="C:plasma membrane"/>
    <property type="evidence" value="ECO:0007669"/>
    <property type="project" value="UniProtKB-SubCell"/>
</dbReference>
<evidence type="ECO:0000256" key="4">
    <source>
        <dbReference type="ARBA" id="ARBA00022989"/>
    </source>
</evidence>
<feature type="transmembrane region" description="Helical" evidence="6">
    <location>
        <begin position="143"/>
        <end position="163"/>
    </location>
</feature>
<comment type="caution">
    <text evidence="7">The sequence shown here is derived from an EMBL/GenBank/DDBJ whole genome shotgun (WGS) entry which is preliminary data.</text>
</comment>
<evidence type="ECO:0000256" key="3">
    <source>
        <dbReference type="ARBA" id="ARBA00022692"/>
    </source>
</evidence>
<keyword evidence="2" id="KW-1003">Cell membrane</keyword>
<dbReference type="SUPFAM" id="SSF103473">
    <property type="entry name" value="MFS general substrate transporter"/>
    <property type="match status" value="1"/>
</dbReference>
<feature type="transmembrane region" description="Helical" evidence="6">
    <location>
        <begin position="298"/>
        <end position="316"/>
    </location>
</feature>